<dbReference type="Pfam" id="PF07727">
    <property type="entry name" value="RVT_2"/>
    <property type="match status" value="1"/>
</dbReference>
<name>A0A699HAD8_TANCI</name>
<sequence>MASPEAAKWNEAMKSEIQSMYDNQVWNFVDTIPDLKTVGYKWIFMNKTNMDGKVHMYKNGFVAKGYIQTHMIDYKKTFSHVAKINSNRIMLVIAAFHDYEIWQIDVKTAFLNEKLRMCLWHNQKVLKMQSILKECARFKRPFMDLNRLLVTGISAFMRKSHSLDFLEAKMNPVYMVEFCLVTGFSYGKVVVPKYLDDGIPPFVRCQFPDKLKELENNKVGLEEAAKGKAV</sequence>
<organism evidence="2">
    <name type="scientific">Tanacetum cinerariifolium</name>
    <name type="common">Dalmatian daisy</name>
    <name type="synonym">Chrysanthemum cinerariifolium</name>
    <dbReference type="NCBI Taxonomy" id="118510"/>
    <lineage>
        <taxon>Eukaryota</taxon>
        <taxon>Viridiplantae</taxon>
        <taxon>Streptophyta</taxon>
        <taxon>Embryophyta</taxon>
        <taxon>Tracheophyta</taxon>
        <taxon>Spermatophyta</taxon>
        <taxon>Magnoliopsida</taxon>
        <taxon>eudicotyledons</taxon>
        <taxon>Gunneridae</taxon>
        <taxon>Pentapetalae</taxon>
        <taxon>asterids</taxon>
        <taxon>campanulids</taxon>
        <taxon>Asterales</taxon>
        <taxon>Asteraceae</taxon>
        <taxon>Asteroideae</taxon>
        <taxon>Anthemideae</taxon>
        <taxon>Anthemidinae</taxon>
        <taxon>Tanacetum</taxon>
    </lineage>
</organism>
<gene>
    <name evidence="2" type="ORF">Tci_322334</name>
</gene>
<dbReference type="EMBL" id="BKCJ010112178">
    <property type="protein sequence ID" value="GEX50359.1"/>
    <property type="molecule type" value="Genomic_DNA"/>
</dbReference>
<accession>A0A699HAD8</accession>
<evidence type="ECO:0000313" key="2">
    <source>
        <dbReference type="EMBL" id="GEX50359.1"/>
    </source>
</evidence>
<evidence type="ECO:0000259" key="1">
    <source>
        <dbReference type="Pfam" id="PF07727"/>
    </source>
</evidence>
<comment type="caution">
    <text evidence="2">The sequence shown here is derived from an EMBL/GenBank/DDBJ whole genome shotgun (WGS) entry which is preliminary data.</text>
</comment>
<feature type="domain" description="Reverse transcriptase Ty1/copia-type" evidence="1">
    <location>
        <begin position="23"/>
        <end position="125"/>
    </location>
</feature>
<dbReference type="AlphaFoldDB" id="A0A699HAD8"/>
<dbReference type="InterPro" id="IPR013103">
    <property type="entry name" value="RVT_2"/>
</dbReference>
<proteinExistence type="predicted"/>
<reference evidence="2" key="1">
    <citation type="journal article" date="2019" name="Sci. Rep.">
        <title>Draft genome of Tanacetum cinerariifolium, the natural source of mosquito coil.</title>
        <authorList>
            <person name="Yamashiro T."/>
            <person name="Shiraishi A."/>
            <person name="Satake H."/>
            <person name="Nakayama K."/>
        </authorList>
    </citation>
    <scope>NUCLEOTIDE SEQUENCE</scope>
</reference>
<protein>
    <submittedName>
        <fullName evidence="2">Putative retrotransposon Ty1-copia subclass protein</fullName>
    </submittedName>
</protein>